<protein>
    <submittedName>
        <fullName evidence="2">Uncharacterized protein</fullName>
    </submittedName>
</protein>
<accession>A0AAV7PIH5</accession>
<dbReference type="EMBL" id="JANPWB010000011">
    <property type="protein sequence ID" value="KAJ1126649.1"/>
    <property type="molecule type" value="Genomic_DNA"/>
</dbReference>
<organism evidence="2 3">
    <name type="scientific">Pleurodeles waltl</name>
    <name type="common">Iberian ribbed newt</name>
    <dbReference type="NCBI Taxonomy" id="8319"/>
    <lineage>
        <taxon>Eukaryota</taxon>
        <taxon>Metazoa</taxon>
        <taxon>Chordata</taxon>
        <taxon>Craniata</taxon>
        <taxon>Vertebrata</taxon>
        <taxon>Euteleostomi</taxon>
        <taxon>Amphibia</taxon>
        <taxon>Batrachia</taxon>
        <taxon>Caudata</taxon>
        <taxon>Salamandroidea</taxon>
        <taxon>Salamandridae</taxon>
        <taxon>Pleurodelinae</taxon>
        <taxon>Pleurodeles</taxon>
    </lineage>
</organism>
<comment type="caution">
    <text evidence="2">The sequence shown here is derived from an EMBL/GenBank/DDBJ whole genome shotgun (WGS) entry which is preliminary data.</text>
</comment>
<evidence type="ECO:0000313" key="3">
    <source>
        <dbReference type="Proteomes" id="UP001066276"/>
    </source>
</evidence>
<sequence>MVRAIGSKPEIGGWSQDGGRSGCLNRSAARAPKEYPDTEPDATRASGESSRKLSGGTGETSNACEGGEDAYCDPTEEQWLRARRPRSRTSPVEYCAAAGHDRAAIHRRREC</sequence>
<evidence type="ECO:0000256" key="1">
    <source>
        <dbReference type="SAM" id="MobiDB-lite"/>
    </source>
</evidence>
<dbReference type="Proteomes" id="UP001066276">
    <property type="component" value="Chromosome 7"/>
</dbReference>
<proteinExistence type="predicted"/>
<dbReference type="AlphaFoldDB" id="A0AAV7PIH5"/>
<feature type="region of interest" description="Disordered" evidence="1">
    <location>
        <begin position="1"/>
        <end position="71"/>
    </location>
</feature>
<evidence type="ECO:0000313" key="2">
    <source>
        <dbReference type="EMBL" id="KAJ1126649.1"/>
    </source>
</evidence>
<name>A0AAV7PIH5_PLEWA</name>
<keyword evidence="3" id="KW-1185">Reference proteome</keyword>
<gene>
    <name evidence="2" type="ORF">NDU88_005056</name>
</gene>
<reference evidence="2" key="1">
    <citation type="journal article" date="2022" name="bioRxiv">
        <title>Sequencing and chromosome-scale assembly of the giantPleurodeles waltlgenome.</title>
        <authorList>
            <person name="Brown T."/>
            <person name="Elewa A."/>
            <person name="Iarovenko S."/>
            <person name="Subramanian E."/>
            <person name="Araus A.J."/>
            <person name="Petzold A."/>
            <person name="Susuki M."/>
            <person name="Suzuki K.-i.T."/>
            <person name="Hayashi T."/>
            <person name="Toyoda A."/>
            <person name="Oliveira C."/>
            <person name="Osipova E."/>
            <person name="Leigh N.D."/>
            <person name="Simon A."/>
            <person name="Yun M.H."/>
        </authorList>
    </citation>
    <scope>NUCLEOTIDE SEQUENCE</scope>
    <source>
        <strain evidence="2">20211129_DDA</strain>
        <tissue evidence="2">Liver</tissue>
    </source>
</reference>